<organism evidence="1 2">
    <name type="scientific">Caerostris darwini</name>
    <dbReference type="NCBI Taxonomy" id="1538125"/>
    <lineage>
        <taxon>Eukaryota</taxon>
        <taxon>Metazoa</taxon>
        <taxon>Ecdysozoa</taxon>
        <taxon>Arthropoda</taxon>
        <taxon>Chelicerata</taxon>
        <taxon>Arachnida</taxon>
        <taxon>Araneae</taxon>
        <taxon>Araneomorphae</taxon>
        <taxon>Entelegynae</taxon>
        <taxon>Araneoidea</taxon>
        <taxon>Araneidae</taxon>
        <taxon>Caerostris</taxon>
    </lineage>
</organism>
<accession>A0AAV4U735</accession>
<evidence type="ECO:0000313" key="2">
    <source>
        <dbReference type="Proteomes" id="UP001054837"/>
    </source>
</evidence>
<sequence length="108" mass="12120">MAIKALTSTIRGSDQKKKVNKCLLNDTRRRATGQLFPLFGSNRGKAASEINSALQHFKIPLQKKAKGNVYRKSNHVNVAVKLVPETAGPKFRRTQVLRSGRMRDNEKC</sequence>
<dbReference type="EMBL" id="BPLQ01010781">
    <property type="protein sequence ID" value="GIY53445.1"/>
    <property type="molecule type" value="Genomic_DNA"/>
</dbReference>
<reference evidence="1 2" key="1">
    <citation type="submission" date="2021-06" db="EMBL/GenBank/DDBJ databases">
        <title>Caerostris darwini draft genome.</title>
        <authorList>
            <person name="Kono N."/>
            <person name="Arakawa K."/>
        </authorList>
    </citation>
    <scope>NUCLEOTIDE SEQUENCE [LARGE SCALE GENOMIC DNA]</scope>
</reference>
<name>A0AAV4U735_9ARAC</name>
<protein>
    <submittedName>
        <fullName evidence="1">Uncharacterized protein</fullName>
    </submittedName>
</protein>
<evidence type="ECO:0000313" key="1">
    <source>
        <dbReference type="EMBL" id="GIY53445.1"/>
    </source>
</evidence>
<gene>
    <name evidence="1" type="ORF">CDAR_404911</name>
</gene>
<dbReference type="AlphaFoldDB" id="A0AAV4U735"/>
<keyword evidence="2" id="KW-1185">Reference proteome</keyword>
<proteinExistence type="predicted"/>
<dbReference type="Proteomes" id="UP001054837">
    <property type="component" value="Unassembled WGS sequence"/>
</dbReference>
<comment type="caution">
    <text evidence="1">The sequence shown here is derived from an EMBL/GenBank/DDBJ whole genome shotgun (WGS) entry which is preliminary data.</text>
</comment>